<dbReference type="Gene3D" id="1.20.1250.20">
    <property type="entry name" value="MFS general substrate transporter like domains"/>
    <property type="match status" value="1"/>
</dbReference>
<dbReference type="PROSITE" id="PS00217">
    <property type="entry name" value="SUGAR_TRANSPORT_2"/>
    <property type="match status" value="1"/>
</dbReference>
<keyword evidence="4 6" id="KW-1133">Transmembrane helix</keyword>
<feature type="transmembrane region" description="Helical" evidence="6">
    <location>
        <begin position="150"/>
        <end position="170"/>
    </location>
</feature>
<dbReference type="InterPro" id="IPR005828">
    <property type="entry name" value="MFS_sugar_transport-like"/>
</dbReference>
<dbReference type="CDD" id="cd17316">
    <property type="entry name" value="MFS_SV2_like"/>
    <property type="match status" value="1"/>
</dbReference>
<evidence type="ECO:0000313" key="9">
    <source>
        <dbReference type="Proteomes" id="UP000287519"/>
    </source>
</evidence>
<evidence type="ECO:0000256" key="6">
    <source>
        <dbReference type="SAM" id="Phobius"/>
    </source>
</evidence>
<comment type="similarity">
    <text evidence="2">Belongs to the major facilitator superfamily. Sugar transporter (TC 2.A.1.1) family.</text>
</comment>
<organism evidence="8 9">
    <name type="scientific">Rhodococcus wratislaviensis</name>
    <name type="common">Tsukamurella wratislaviensis</name>
    <dbReference type="NCBI Taxonomy" id="44752"/>
    <lineage>
        <taxon>Bacteria</taxon>
        <taxon>Bacillati</taxon>
        <taxon>Actinomycetota</taxon>
        <taxon>Actinomycetes</taxon>
        <taxon>Mycobacteriales</taxon>
        <taxon>Nocardiaceae</taxon>
        <taxon>Rhodococcus</taxon>
    </lineage>
</organism>
<protein>
    <submittedName>
        <fullName evidence="8">Organic anion transporter family protein</fullName>
    </submittedName>
</protein>
<dbReference type="SUPFAM" id="SSF103473">
    <property type="entry name" value="MFS general substrate transporter"/>
    <property type="match status" value="1"/>
</dbReference>
<name>A0A402CMW3_RHOWR</name>
<accession>A0A402CMW3</accession>
<evidence type="ECO:0000256" key="5">
    <source>
        <dbReference type="ARBA" id="ARBA00023136"/>
    </source>
</evidence>
<keyword evidence="3 6" id="KW-0812">Transmembrane</keyword>
<feature type="transmembrane region" description="Helical" evidence="6">
    <location>
        <begin position="343"/>
        <end position="366"/>
    </location>
</feature>
<reference evidence="8 9" key="1">
    <citation type="submission" date="2018-11" db="EMBL/GenBank/DDBJ databases">
        <title>Microbial catabolism of amino acid.</title>
        <authorList>
            <person name="Hibi M."/>
            <person name="Ogawa J."/>
        </authorList>
    </citation>
    <scope>NUCLEOTIDE SEQUENCE [LARGE SCALE GENOMIC DNA]</scope>
    <source>
        <strain evidence="8 9">C31-06</strain>
    </source>
</reference>
<dbReference type="RefSeq" id="WP_192582175.1">
    <property type="nucleotide sequence ID" value="NZ_BHYM01000123.1"/>
</dbReference>
<feature type="transmembrane region" description="Helical" evidence="6">
    <location>
        <begin position="255"/>
        <end position="278"/>
    </location>
</feature>
<dbReference type="InterPro" id="IPR036259">
    <property type="entry name" value="MFS_trans_sf"/>
</dbReference>
<evidence type="ECO:0000256" key="3">
    <source>
        <dbReference type="ARBA" id="ARBA00022692"/>
    </source>
</evidence>
<dbReference type="Pfam" id="PF00083">
    <property type="entry name" value="Sugar_tr"/>
    <property type="match status" value="1"/>
</dbReference>
<keyword evidence="9" id="KW-1185">Reference proteome</keyword>
<dbReference type="AlphaFoldDB" id="A0A402CMW3"/>
<dbReference type="GO" id="GO:0005351">
    <property type="term" value="F:carbohydrate:proton symporter activity"/>
    <property type="evidence" value="ECO:0007669"/>
    <property type="project" value="TreeGrafter"/>
</dbReference>
<dbReference type="PANTHER" id="PTHR48022:SF2">
    <property type="entry name" value="PLASTIDIC GLUCOSE TRANSPORTER 4"/>
    <property type="match status" value="1"/>
</dbReference>
<evidence type="ECO:0000256" key="1">
    <source>
        <dbReference type="ARBA" id="ARBA00004651"/>
    </source>
</evidence>
<dbReference type="PANTHER" id="PTHR48022">
    <property type="entry name" value="PLASTIDIC GLUCOSE TRANSPORTER 4"/>
    <property type="match status" value="1"/>
</dbReference>
<feature type="transmembrane region" description="Helical" evidence="6">
    <location>
        <begin position="29"/>
        <end position="53"/>
    </location>
</feature>
<dbReference type="InterPro" id="IPR020846">
    <property type="entry name" value="MFS_dom"/>
</dbReference>
<proteinExistence type="inferred from homology"/>
<gene>
    <name evidence="8" type="ORF">Rhow_000695</name>
</gene>
<comment type="caution">
    <text evidence="8">The sequence shown here is derived from an EMBL/GenBank/DDBJ whole genome shotgun (WGS) entry which is preliminary data.</text>
</comment>
<comment type="subcellular location">
    <subcellularLocation>
        <location evidence="1">Cell membrane</location>
        <topology evidence="1">Multi-pass membrane protein</topology>
    </subcellularLocation>
</comment>
<feature type="transmembrane region" description="Helical" evidence="6">
    <location>
        <begin position="290"/>
        <end position="312"/>
    </location>
</feature>
<dbReference type="InterPro" id="IPR005829">
    <property type="entry name" value="Sugar_transporter_CS"/>
</dbReference>
<feature type="domain" description="Major facilitator superfamily (MFS) profile" evidence="7">
    <location>
        <begin position="26"/>
        <end position="433"/>
    </location>
</feature>
<evidence type="ECO:0000256" key="4">
    <source>
        <dbReference type="ARBA" id="ARBA00022989"/>
    </source>
</evidence>
<feature type="transmembrane region" description="Helical" evidence="6">
    <location>
        <begin position="182"/>
        <end position="201"/>
    </location>
</feature>
<sequence>MTTTNQESVSRNQQGSIDKQRFTTKLTGVIAGGMFIDGYILGVVGTVIAAITVDLDMSLFWEGLIGASALVGIFIGGPLGGWLADRLGRKPLFAIDLAIFIFGSVLQFFVDSAWQLFIVRLLMGIAIGADYSVGWPLLSEFSPRRLRGKLLAFCEVAWYVGFMFAFVVGYVMTTAFSVDWRIILGTSTIPAVILFLARLGMPESPRWLMNKGRTDEATEIAHAYLEDPTDVLDITNEETRKGTFAMLFSPAYRRATLFVSVFWFCCVAPYFAIATFAASVLSDYGLGDGLIGAIGVNGLALVGVVVSVLLIERIGRRKLTIPQQWVCAVVLLIIGLWTSAPPALVLICFLVFAFANAMCTALTGVYPGEIFPTEIRGLGTGFATAFSRIGAGLGTFLLPWSMHNLGAGVTMLIAAGICVVGAAVSQVLAPETMGRNLSETSAPRS</sequence>
<feature type="transmembrane region" description="Helical" evidence="6">
    <location>
        <begin position="116"/>
        <end position="138"/>
    </location>
</feature>
<dbReference type="Proteomes" id="UP000287519">
    <property type="component" value="Unassembled WGS sequence"/>
</dbReference>
<feature type="transmembrane region" description="Helical" evidence="6">
    <location>
        <begin position="406"/>
        <end position="429"/>
    </location>
</feature>
<keyword evidence="5 6" id="KW-0472">Membrane</keyword>
<feature type="transmembrane region" description="Helical" evidence="6">
    <location>
        <begin position="59"/>
        <end position="80"/>
    </location>
</feature>
<evidence type="ECO:0000259" key="7">
    <source>
        <dbReference type="PROSITE" id="PS50850"/>
    </source>
</evidence>
<dbReference type="EMBL" id="BHYM01000123">
    <property type="protein sequence ID" value="GCE44934.1"/>
    <property type="molecule type" value="Genomic_DNA"/>
</dbReference>
<dbReference type="GO" id="GO:0005886">
    <property type="term" value="C:plasma membrane"/>
    <property type="evidence" value="ECO:0007669"/>
    <property type="project" value="UniProtKB-SubCell"/>
</dbReference>
<evidence type="ECO:0000313" key="8">
    <source>
        <dbReference type="EMBL" id="GCE44934.1"/>
    </source>
</evidence>
<dbReference type="InterPro" id="IPR050360">
    <property type="entry name" value="MFS_Sugar_Transporters"/>
</dbReference>
<feature type="transmembrane region" description="Helical" evidence="6">
    <location>
        <begin position="92"/>
        <end position="110"/>
    </location>
</feature>
<dbReference type="PROSITE" id="PS50850">
    <property type="entry name" value="MFS"/>
    <property type="match status" value="1"/>
</dbReference>
<evidence type="ECO:0000256" key="2">
    <source>
        <dbReference type="ARBA" id="ARBA00010992"/>
    </source>
</evidence>